<accession>A0A414ZR18</accession>
<evidence type="ECO:0000313" key="1">
    <source>
        <dbReference type="EMBL" id="RHI25712.1"/>
    </source>
</evidence>
<dbReference type="EMBL" id="QRKN01000001">
    <property type="protein sequence ID" value="RHI25712.1"/>
    <property type="molecule type" value="Genomic_DNA"/>
</dbReference>
<name>A0A414ZR18_9FIRM</name>
<organism evidence="1 2">
    <name type="scientific">Agathobacter rectalis</name>
    <dbReference type="NCBI Taxonomy" id="39491"/>
    <lineage>
        <taxon>Bacteria</taxon>
        <taxon>Bacillati</taxon>
        <taxon>Bacillota</taxon>
        <taxon>Clostridia</taxon>
        <taxon>Lachnospirales</taxon>
        <taxon>Lachnospiraceae</taxon>
        <taxon>Agathobacter</taxon>
    </lineage>
</organism>
<proteinExistence type="predicted"/>
<protein>
    <submittedName>
        <fullName evidence="1">Uncharacterized protein</fullName>
    </submittedName>
</protein>
<dbReference type="AlphaFoldDB" id="A0A414ZR18"/>
<dbReference type="Proteomes" id="UP000285865">
    <property type="component" value="Unassembled WGS sequence"/>
</dbReference>
<evidence type="ECO:0000313" key="2">
    <source>
        <dbReference type="Proteomes" id="UP000285865"/>
    </source>
</evidence>
<gene>
    <name evidence="1" type="ORF">DW172_03245</name>
</gene>
<comment type="caution">
    <text evidence="1">The sequence shown here is derived from an EMBL/GenBank/DDBJ whole genome shotgun (WGS) entry which is preliminary data.</text>
</comment>
<reference evidence="1 2" key="1">
    <citation type="submission" date="2018-08" db="EMBL/GenBank/DDBJ databases">
        <title>A genome reference for cultivated species of the human gut microbiota.</title>
        <authorList>
            <person name="Zou Y."/>
            <person name="Xue W."/>
            <person name="Luo G."/>
        </authorList>
    </citation>
    <scope>NUCLEOTIDE SEQUENCE [LARGE SCALE GENOMIC DNA]</scope>
    <source>
        <strain evidence="1 2">AM16-11</strain>
    </source>
</reference>
<sequence>MFDFFGREVKGIMDIMEQIQENEQWKLNGNCEKCRRNNYCSTPCTHYNRRIRAEFKGLVADTMNKMTGGVMREAIDKTVNGIW</sequence>